<dbReference type="AlphaFoldDB" id="A0A953LG48"/>
<dbReference type="RefSeq" id="WP_273381711.1">
    <property type="nucleotide sequence ID" value="NZ_PIUK01000424.1"/>
</dbReference>
<reference evidence="2" key="1">
    <citation type="submission" date="2017-11" db="EMBL/GenBank/DDBJ databases">
        <title>Three new genomes from thermophilic consortium.</title>
        <authorList>
            <person name="Quaggio R."/>
            <person name="Amgarten D."/>
            <person name="Setubal J.C."/>
        </authorList>
    </citation>
    <scope>NUCLEOTIDE SEQUENCE</scope>
    <source>
        <strain evidence="2">ZCTH01-B2</strain>
    </source>
</reference>
<feature type="region of interest" description="Disordered" evidence="1">
    <location>
        <begin position="50"/>
        <end position="74"/>
    </location>
</feature>
<evidence type="ECO:0000313" key="2">
    <source>
        <dbReference type="EMBL" id="MBY6278285.1"/>
    </source>
</evidence>
<gene>
    <name evidence="2" type="ORF">CWE10_19375</name>
</gene>
<protein>
    <recommendedName>
        <fullName evidence="4">Transposase-like Mu C-terminal domain-containing protein</fullName>
    </recommendedName>
</protein>
<sequence length="188" mass="21562">MWVPRGNGGVKYLVHDDLAGEEVQIRYHPRQRDRIQIWMEGRFVQYAEPYEVPANSPKRPKQEPQPSFRRKGGPNLVHMLVAEREQKLAAKLQAIRSTGRTAPDEGRIFTESEFVTLLCSLLGRSLEPLETEWAFGTWRRCGGLDRERTTTALTRFAARQGLKMHLSYYLEAVERAHLQARKGGGFVV</sequence>
<accession>A0A953LG48</accession>
<name>A0A953LG48_SYMTR</name>
<proteinExistence type="predicted"/>
<evidence type="ECO:0008006" key="4">
    <source>
        <dbReference type="Google" id="ProtNLM"/>
    </source>
</evidence>
<organism evidence="2 3">
    <name type="scientific">Symbiobacterium thermophilum</name>
    <dbReference type="NCBI Taxonomy" id="2734"/>
    <lineage>
        <taxon>Bacteria</taxon>
        <taxon>Bacillati</taxon>
        <taxon>Bacillota</taxon>
        <taxon>Clostridia</taxon>
        <taxon>Eubacteriales</taxon>
        <taxon>Symbiobacteriaceae</taxon>
        <taxon>Symbiobacterium</taxon>
    </lineage>
</organism>
<dbReference type="EMBL" id="PIUK01000424">
    <property type="protein sequence ID" value="MBY6278285.1"/>
    <property type="molecule type" value="Genomic_DNA"/>
</dbReference>
<dbReference type="Proteomes" id="UP000732377">
    <property type="component" value="Unassembled WGS sequence"/>
</dbReference>
<evidence type="ECO:0000313" key="3">
    <source>
        <dbReference type="Proteomes" id="UP000732377"/>
    </source>
</evidence>
<comment type="caution">
    <text evidence="2">The sequence shown here is derived from an EMBL/GenBank/DDBJ whole genome shotgun (WGS) entry which is preliminary data.</text>
</comment>
<evidence type="ECO:0000256" key="1">
    <source>
        <dbReference type="SAM" id="MobiDB-lite"/>
    </source>
</evidence>